<dbReference type="Proteomes" id="UP000807025">
    <property type="component" value="Unassembled WGS sequence"/>
</dbReference>
<reference evidence="2" key="1">
    <citation type="submission" date="2020-11" db="EMBL/GenBank/DDBJ databases">
        <authorList>
            <consortium name="DOE Joint Genome Institute"/>
            <person name="Ahrendt S."/>
            <person name="Riley R."/>
            <person name="Andreopoulos W."/>
            <person name="Labutti K."/>
            <person name="Pangilinan J."/>
            <person name="Ruiz-Duenas F.J."/>
            <person name="Barrasa J.M."/>
            <person name="Sanchez-Garcia M."/>
            <person name="Camarero S."/>
            <person name="Miyauchi S."/>
            <person name="Serrano A."/>
            <person name="Linde D."/>
            <person name="Babiker R."/>
            <person name="Drula E."/>
            <person name="Ayuso-Fernandez I."/>
            <person name="Pacheco R."/>
            <person name="Padilla G."/>
            <person name="Ferreira P."/>
            <person name="Barriuso J."/>
            <person name="Kellner H."/>
            <person name="Castanera R."/>
            <person name="Alfaro M."/>
            <person name="Ramirez L."/>
            <person name="Pisabarro A.G."/>
            <person name="Kuo A."/>
            <person name="Tritt A."/>
            <person name="Lipzen A."/>
            <person name="He G."/>
            <person name="Yan M."/>
            <person name="Ng V."/>
            <person name="Cullen D."/>
            <person name="Martin F."/>
            <person name="Rosso M.-N."/>
            <person name="Henrissat B."/>
            <person name="Hibbett D."/>
            <person name="Martinez A.T."/>
            <person name="Grigoriev I.V."/>
        </authorList>
    </citation>
    <scope>NUCLEOTIDE SEQUENCE</scope>
    <source>
        <strain evidence="2">ATCC 90797</strain>
    </source>
</reference>
<evidence type="ECO:0000313" key="2">
    <source>
        <dbReference type="EMBL" id="KAF9495651.1"/>
    </source>
</evidence>
<evidence type="ECO:0000256" key="1">
    <source>
        <dbReference type="SAM" id="MobiDB-lite"/>
    </source>
</evidence>
<feature type="compositionally biased region" description="Basic and acidic residues" evidence="1">
    <location>
        <begin position="1"/>
        <end position="17"/>
    </location>
</feature>
<gene>
    <name evidence="2" type="ORF">BDN71DRAFT_862688</name>
</gene>
<protein>
    <submittedName>
        <fullName evidence="2">Uncharacterized protein</fullName>
    </submittedName>
</protein>
<keyword evidence="3" id="KW-1185">Reference proteome</keyword>
<feature type="region of interest" description="Disordered" evidence="1">
    <location>
        <begin position="1"/>
        <end position="21"/>
    </location>
</feature>
<evidence type="ECO:0000313" key="3">
    <source>
        <dbReference type="Proteomes" id="UP000807025"/>
    </source>
</evidence>
<organism evidence="2 3">
    <name type="scientific">Pleurotus eryngii</name>
    <name type="common">Boletus of the steppes</name>
    <dbReference type="NCBI Taxonomy" id="5323"/>
    <lineage>
        <taxon>Eukaryota</taxon>
        <taxon>Fungi</taxon>
        <taxon>Dikarya</taxon>
        <taxon>Basidiomycota</taxon>
        <taxon>Agaricomycotina</taxon>
        <taxon>Agaricomycetes</taxon>
        <taxon>Agaricomycetidae</taxon>
        <taxon>Agaricales</taxon>
        <taxon>Pleurotineae</taxon>
        <taxon>Pleurotaceae</taxon>
        <taxon>Pleurotus</taxon>
    </lineage>
</organism>
<name>A0A9P6D7D6_PLEER</name>
<proteinExistence type="predicted"/>
<accession>A0A9P6D7D6</accession>
<dbReference type="EMBL" id="MU154560">
    <property type="protein sequence ID" value="KAF9495651.1"/>
    <property type="molecule type" value="Genomic_DNA"/>
</dbReference>
<comment type="caution">
    <text evidence="2">The sequence shown here is derived from an EMBL/GenBank/DDBJ whole genome shotgun (WGS) entry which is preliminary data.</text>
</comment>
<sequence>MGQEARNGEAEAPKWEARPQTASDVWNRADFGSPGSLCKLAEASPKNCPPLCPSCKKDTPRTVRHPHMTVTHPLRSLGTADSCKRALGSIATDSRTSAPLLLLPLPVSPPLSPRIASAWARFDASYQLPQRACLWGGPRRVRWPCGPPPS</sequence>
<dbReference type="AlphaFoldDB" id="A0A9P6D7D6"/>